<dbReference type="InterPro" id="IPR036259">
    <property type="entry name" value="MFS_trans_sf"/>
</dbReference>
<dbReference type="Gene3D" id="1.20.1250.20">
    <property type="entry name" value="MFS general substrate transporter like domains"/>
    <property type="match status" value="1"/>
</dbReference>
<evidence type="ECO:0000256" key="1">
    <source>
        <dbReference type="ARBA" id="ARBA00004141"/>
    </source>
</evidence>
<feature type="transmembrane region" description="Helical" evidence="5">
    <location>
        <begin position="250"/>
        <end position="266"/>
    </location>
</feature>
<feature type="transmembrane region" description="Helical" evidence="5">
    <location>
        <begin position="70"/>
        <end position="89"/>
    </location>
</feature>
<dbReference type="GO" id="GO:0016020">
    <property type="term" value="C:membrane"/>
    <property type="evidence" value="ECO:0007669"/>
    <property type="project" value="UniProtKB-SubCell"/>
</dbReference>
<dbReference type="InterPro" id="IPR051617">
    <property type="entry name" value="UNC-93-like_regulator"/>
</dbReference>
<dbReference type="PANTHER" id="PTHR23294:SF56">
    <property type="entry name" value="DUF895 DOMAIN MEMBRANE PROTEIN"/>
    <property type="match status" value="1"/>
</dbReference>
<dbReference type="Pfam" id="PF05978">
    <property type="entry name" value="UNC-93"/>
    <property type="match status" value="1"/>
</dbReference>
<feature type="transmembrane region" description="Helical" evidence="5">
    <location>
        <begin position="121"/>
        <end position="141"/>
    </location>
</feature>
<name>A0A0F7SM46_PHARH</name>
<feature type="transmembrane region" description="Helical" evidence="5">
    <location>
        <begin position="414"/>
        <end position="439"/>
    </location>
</feature>
<feature type="transmembrane region" description="Helical" evidence="5">
    <location>
        <begin position="314"/>
        <end position="333"/>
    </location>
</feature>
<keyword evidence="2 5" id="KW-0812">Transmembrane</keyword>
<dbReference type="SUPFAM" id="SSF103473">
    <property type="entry name" value="MFS general substrate transporter"/>
    <property type="match status" value="1"/>
</dbReference>
<protein>
    <submittedName>
        <fullName evidence="6">Duf895 domain membrane protein</fullName>
    </submittedName>
</protein>
<feature type="transmembrane region" description="Helical" evidence="5">
    <location>
        <begin position="281"/>
        <end position="302"/>
    </location>
</feature>
<dbReference type="PANTHER" id="PTHR23294">
    <property type="entry name" value="ET TRANSLATION PRODUCT-RELATED"/>
    <property type="match status" value="1"/>
</dbReference>
<dbReference type="AlphaFoldDB" id="A0A0F7SM46"/>
<evidence type="ECO:0000256" key="4">
    <source>
        <dbReference type="ARBA" id="ARBA00023136"/>
    </source>
</evidence>
<proteinExistence type="predicted"/>
<organism evidence="6">
    <name type="scientific">Phaffia rhodozyma</name>
    <name type="common">Yeast</name>
    <name type="synonym">Xanthophyllomyces dendrorhous</name>
    <dbReference type="NCBI Taxonomy" id="264483"/>
    <lineage>
        <taxon>Eukaryota</taxon>
        <taxon>Fungi</taxon>
        <taxon>Dikarya</taxon>
        <taxon>Basidiomycota</taxon>
        <taxon>Agaricomycotina</taxon>
        <taxon>Tremellomycetes</taxon>
        <taxon>Cystofilobasidiales</taxon>
        <taxon>Mrakiaceae</taxon>
        <taxon>Phaffia</taxon>
    </lineage>
</organism>
<accession>A0A0F7SM46</accession>
<feature type="transmembrane region" description="Helical" evidence="5">
    <location>
        <begin position="162"/>
        <end position="182"/>
    </location>
</feature>
<feature type="transmembrane region" description="Helical" evidence="5">
    <location>
        <begin position="194"/>
        <end position="212"/>
    </location>
</feature>
<sequence length="475" mass="51357">MSVAPPELAIPEATGHAQPGSSWKKVPFFRSVQFAVLIAGLVTFSAPGMFDAMGNLGAGGAAEPYAVNAANALVYGLMVIFCITAGGLINVIGLKWALVLGTVGYPLYSAGLYTNSYSSNTWFLLFGSAFCGISAGFFWAAEATVYIGYPEPGEKGRYLAQWAFWKNLAPAIGGAVNLGVNVSTNQTGAISRPTYIVFIVIMCLGFPISMFLPSPQRVMRKDGTNVPSLAGKGVVHEIWAVLRLLKEKKILFLLPAFISSYFYLAYQSNYLGLHFTVRTRALSSLVAPFAGIISSYAMGYFLDQRQIPVRTRGAIVLGILFVMEMGVWIWATVMQHEFDTKNMTIDWSSKDFGRAWTLVFFWTFIGQALQNYLYWVISHFATDINALSRYAGLFRSMEALGQTIGWAIASNASISPYALIGLNFGGLFVAFISATPIVLSLVESDIDSAGAFGVDSRGKVDGDGEASVDPAIARA</sequence>
<dbReference type="InterPro" id="IPR010291">
    <property type="entry name" value="Ion_channel_UNC-93"/>
</dbReference>
<comment type="subcellular location">
    <subcellularLocation>
        <location evidence="1">Membrane</location>
        <topology evidence="1">Multi-pass membrane protein</topology>
    </subcellularLocation>
</comment>
<evidence type="ECO:0000256" key="3">
    <source>
        <dbReference type="ARBA" id="ARBA00022989"/>
    </source>
</evidence>
<keyword evidence="4 5" id="KW-0472">Membrane</keyword>
<feature type="transmembrane region" description="Helical" evidence="5">
    <location>
        <begin position="353"/>
        <end position="375"/>
    </location>
</feature>
<feature type="transmembrane region" description="Helical" evidence="5">
    <location>
        <begin position="32"/>
        <end position="50"/>
    </location>
</feature>
<keyword evidence="3 5" id="KW-1133">Transmembrane helix</keyword>
<dbReference type="EMBL" id="LN483124">
    <property type="protein sequence ID" value="CED82496.1"/>
    <property type="molecule type" value="Genomic_DNA"/>
</dbReference>
<reference evidence="6" key="1">
    <citation type="submission" date="2014-08" db="EMBL/GenBank/DDBJ databases">
        <authorList>
            <person name="Sharma Rahul"/>
            <person name="Thines Marco"/>
        </authorList>
    </citation>
    <scope>NUCLEOTIDE SEQUENCE</scope>
</reference>
<evidence type="ECO:0000313" key="6">
    <source>
        <dbReference type="EMBL" id="CED82496.1"/>
    </source>
</evidence>
<evidence type="ECO:0000256" key="5">
    <source>
        <dbReference type="SAM" id="Phobius"/>
    </source>
</evidence>
<evidence type="ECO:0000256" key="2">
    <source>
        <dbReference type="ARBA" id="ARBA00022692"/>
    </source>
</evidence>